<accession>A0AAX3HB08</accession>
<dbReference type="AlphaFoldDB" id="A0AAX3HB08"/>
<organism evidence="1 2">
    <name type="scientific">Streptococcus pneumoniae</name>
    <dbReference type="NCBI Taxonomy" id="1313"/>
    <lineage>
        <taxon>Bacteria</taxon>
        <taxon>Bacillati</taxon>
        <taxon>Bacillota</taxon>
        <taxon>Bacilli</taxon>
        <taxon>Lactobacillales</taxon>
        <taxon>Streptococcaceae</taxon>
        <taxon>Streptococcus</taxon>
    </lineage>
</organism>
<protein>
    <submittedName>
        <fullName evidence="1">Uncharacterized protein</fullName>
    </submittedName>
</protein>
<evidence type="ECO:0000313" key="1">
    <source>
        <dbReference type="EMBL" id="VFI31285.1"/>
    </source>
</evidence>
<sequence length="30" mass="3568">MTFKEYLLKASKRDIYDDGKDFEKSISDSH</sequence>
<name>A0AAX3HB08_STREE</name>
<evidence type="ECO:0000313" key="2">
    <source>
        <dbReference type="Proteomes" id="UP000290138"/>
    </source>
</evidence>
<dbReference type="Proteomes" id="UP000290138">
    <property type="component" value="Chromosome"/>
</dbReference>
<reference evidence="1 2" key="1">
    <citation type="submission" date="2019-02" db="EMBL/GenBank/DDBJ databases">
        <authorList>
            <consortium name="Pathogen Informatics"/>
        </authorList>
    </citation>
    <scope>NUCLEOTIDE SEQUENCE [LARGE SCALE GENOMIC DNA]</scope>
    <source>
        <strain evidence="1">GPS_HK_21-sc-2296565</strain>
    </source>
</reference>
<dbReference type="EMBL" id="LR216058">
    <property type="protein sequence ID" value="VFI31285.1"/>
    <property type="molecule type" value="Genomic_DNA"/>
</dbReference>
<gene>
    <name evidence="1" type="ORF">SAMEA3431391_00017</name>
</gene>
<proteinExistence type="predicted"/>